<reference evidence="3 4" key="1">
    <citation type="journal article" date="2018" name="New Phytol.">
        <title>Comparative genomics and transcriptomics depict ericoid mycorrhizal fungi as versatile saprotrophs and plant mutualists.</title>
        <authorList>
            <person name="Martino E."/>
            <person name="Morin E."/>
            <person name="Grelet G.A."/>
            <person name="Kuo A."/>
            <person name="Kohler A."/>
            <person name="Daghino S."/>
            <person name="Barry K.W."/>
            <person name="Cichocki N."/>
            <person name="Clum A."/>
            <person name="Dockter R.B."/>
            <person name="Hainaut M."/>
            <person name="Kuo R.C."/>
            <person name="LaButti K."/>
            <person name="Lindahl B.D."/>
            <person name="Lindquist E.A."/>
            <person name="Lipzen A."/>
            <person name="Khouja H.R."/>
            <person name="Magnuson J."/>
            <person name="Murat C."/>
            <person name="Ohm R.A."/>
            <person name="Singer S.W."/>
            <person name="Spatafora J.W."/>
            <person name="Wang M."/>
            <person name="Veneault-Fourrey C."/>
            <person name="Henrissat B."/>
            <person name="Grigoriev I.V."/>
            <person name="Martin F.M."/>
            <person name="Perotto S."/>
        </authorList>
    </citation>
    <scope>NUCLEOTIDE SEQUENCE [LARGE SCALE GENOMIC DNA]</scope>
    <source>
        <strain evidence="3 4">ATCC 22711</strain>
    </source>
</reference>
<gene>
    <name evidence="3" type="ORF">M430DRAFT_15423</name>
</gene>
<keyword evidence="2" id="KW-0812">Transmembrane</keyword>
<dbReference type="AlphaFoldDB" id="A0A2T3BFP4"/>
<evidence type="ECO:0000313" key="3">
    <source>
        <dbReference type="EMBL" id="PSS28195.1"/>
    </source>
</evidence>
<dbReference type="InParanoid" id="A0A2T3BFP4"/>
<feature type="compositionally biased region" description="Polar residues" evidence="1">
    <location>
        <begin position="433"/>
        <end position="444"/>
    </location>
</feature>
<evidence type="ECO:0000313" key="4">
    <source>
        <dbReference type="Proteomes" id="UP000241818"/>
    </source>
</evidence>
<keyword evidence="2" id="KW-1133">Transmembrane helix</keyword>
<name>A0A2T3BFP4_AMORE</name>
<evidence type="ECO:0000256" key="2">
    <source>
        <dbReference type="SAM" id="Phobius"/>
    </source>
</evidence>
<dbReference type="EMBL" id="KZ679006">
    <property type="protein sequence ID" value="PSS28195.1"/>
    <property type="molecule type" value="Genomic_DNA"/>
</dbReference>
<feature type="compositionally biased region" description="Low complexity" evidence="1">
    <location>
        <begin position="657"/>
        <end position="673"/>
    </location>
</feature>
<feature type="compositionally biased region" description="Low complexity" evidence="1">
    <location>
        <begin position="468"/>
        <end position="489"/>
    </location>
</feature>
<sequence>MGGQQLDQTTGLPRYFVLIQATFFRAEYGADLRGIVYGVIRRDEETLPVGPIKYQNLTAPSSIASNTNSWTTDLENETVSPLPETSSATPTTSEYPYPTTASSDLSTITPAPQWGDQVIPINTCSHEASGGVQYDPCRVSAGTVRLSYFPENSGNVTYPSTWYNPELSITMTSPSIYMVVNTISGSNKCGALGPTYSNKVISMLISDVSTLQPYANKDAHTRLGPERQLTLSDFENCPKSQAEPAHDKLLSAIFDPHPVKNTFNRCNPHLVMPYQMKELGFPYWNGCGAANYEIGIFDPPGAVPSVLGFFATTAPIVAQTPSPPPANPIPTALPDQASSTPPVPVPTTTPINTPIVNRPSPKSSQSPSPSQGPSPNQSPSASLAPEPGQEPASSQVAPPLDTPTTSNPSTSFSTSTASENPKSEASPTALAPTPTSLHGVTDIQTPKAPPTPTETVVASLAVSDVSQASPTSSTSAPAPSPTPIEATAPGQSTGTVTTGIASAAQSTVIGTLGSLTVTATAGASQIAVGGQTVTIGGSLVTLDNSAVVTAASTEVIVQIPGGQVSTFVLPTTIANGPVAGGYSTTSGNPEPTSSSPGIASIIASIAGIPAPAPAPPSSVSTSTPVTAHTVSLSTGASSSSSSLPTGGGEALTSPDFPSISASTTPTTASITTPPSSPSTDDEAAGSNTSGWLDQSTLSTTLEIAPTQTGVRNTIWTASAGRIVPPEWFGSVMIGMIIICTMAGWLYV</sequence>
<evidence type="ECO:0000256" key="1">
    <source>
        <dbReference type="SAM" id="MobiDB-lite"/>
    </source>
</evidence>
<dbReference type="STRING" id="857342.A0A2T3BFP4"/>
<feature type="compositionally biased region" description="Low complexity" evidence="1">
    <location>
        <begin position="617"/>
        <end position="644"/>
    </location>
</feature>
<accession>A0A2T3BFP4</accession>
<dbReference type="Proteomes" id="UP000241818">
    <property type="component" value="Unassembled WGS sequence"/>
</dbReference>
<keyword evidence="2" id="KW-0472">Membrane</keyword>
<dbReference type="RefSeq" id="XP_024725720.1">
    <property type="nucleotide sequence ID" value="XM_024863244.1"/>
</dbReference>
<feature type="transmembrane region" description="Helical" evidence="2">
    <location>
        <begin position="727"/>
        <end position="746"/>
    </location>
</feature>
<feature type="region of interest" description="Disordered" evidence="1">
    <location>
        <begin position="74"/>
        <end position="102"/>
    </location>
</feature>
<keyword evidence="4" id="KW-1185">Reference proteome</keyword>
<feature type="compositionally biased region" description="Low complexity" evidence="1">
    <location>
        <begin position="398"/>
        <end position="418"/>
    </location>
</feature>
<dbReference type="OrthoDB" id="3944128at2759"/>
<organism evidence="3 4">
    <name type="scientific">Amorphotheca resinae ATCC 22711</name>
    <dbReference type="NCBI Taxonomy" id="857342"/>
    <lineage>
        <taxon>Eukaryota</taxon>
        <taxon>Fungi</taxon>
        <taxon>Dikarya</taxon>
        <taxon>Ascomycota</taxon>
        <taxon>Pezizomycotina</taxon>
        <taxon>Leotiomycetes</taxon>
        <taxon>Helotiales</taxon>
        <taxon>Amorphothecaceae</taxon>
        <taxon>Amorphotheca</taxon>
    </lineage>
</organism>
<feature type="region of interest" description="Disordered" evidence="1">
    <location>
        <begin position="611"/>
        <end position="692"/>
    </location>
</feature>
<feature type="compositionally biased region" description="Low complexity" evidence="1">
    <location>
        <begin position="348"/>
        <end position="382"/>
    </location>
</feature>
<proteinExistence type="predicted"/>
<protein>
    <submittedName>
        <fullName evidence="3">Uncharacterized protein</fullName>
    </submittedName>
</protein>
<feature type="region of interest" description="Disordered" evidence="1">
    <location>
        <begin position="321"/>
        <end position="455"/>
    </location>
</feature>
<feature type="region of interest" description="Disordered" evidence="1">
    <location>
        <begin position="467"/>
        <end position="495"/>
    </location>
</feature>
<dbReference type="GeneID" id="36571325"/>
<feature type="compositionally biased region" description="Low complexity" evidence="1">
    <location>
        <begin position="80"/>
        <end position="102"/>
    </location>
</feature>